<protein>
    <submittedName>
        <fullName evidence="2">DUF3618 domain-containing protein</fullName>
    </submittedName>
</protein>
<organism evidence="2 3">
    <name type="scientific">Microcella pacifica</name>
    <dbReference type="NCBI Taxonomy" id="2591847"/>
    <lineage>
        <taxon>Bacteria</taxon>
        <taxon>Bacillati</taxon>
        <taxon>Actinomycetota</taxon>
        <taxon>Actinomycetes</taxon>
        <taxon>Micrococcales</taxon>
        <taxon>Microbacteriaceae</taxon>
        <taxon>Microcella</taxon>
    </lineage>
</organism>
<dbReference type="EMBL" id="VIKT02000007">
    <property type="protein sequence ID" value="NHF62773.1"/>
    <property type="molecule type" value="Genomic_DNA"/>
</dbReference>
<keyword evidence="3" id="KW-1185">Reference proteome</keyword>
<dbReference type="Pfam" id="PF12277">
    <property type="entry name" value="DUF3618"/>
    <property type="match status" value="1"/>
</dbReference>
<sequence length="85" mass="9086">MSDTVKNTVDTAKDTVKSTVSATRAQLEQTLDAIDEKFDVKKRSTEAAQRAQASYESNPVPWVIGATAAAVVVVGLVAWAIFSDD</sequence>
<reference evidence="2 3" key="1">
    <citation type="submission" date="2019-06" db="EMBL/GenBank/DDBJ databases">
        <authorList>
            <person name="De-Chao Zhang Q."/>
        </authorList>
    </citation>
    <scope>NUCLEOTIDE SEQUENCE [LARGE SCALE GENOMIC DNA]</scope>
    <source>
        <strain evidence="2 3">KN1116</strain>
    </source>
</reference>
<keyword evidence="1" id="KW-1133">Transmembrane helix</keyword>
<feature type="transmembrane region" description="Helical" evidence="1">
    <location>
        <begin position="62"/>
        <end position="82"/>
    </location>
</feature>
<evidence type="ECO:0000256" key="1">
    <source>
        <dbReference type="SAM" id="Phobius"/>
    </source>
</evidence>
<dbReference type="OrthoDB" id="5126074at2"/>
<name>A0A9E5JUQ5_9MICO</name>
<reference evidence="2 3" key="2">
    <citation type="submission" date="2020-03" db="EMBL/GenBank/DDBJ databases">
        <title>Chryseoglobus sp. isolated from a deep-sea seamount.</title>
        <authorList>
            <person name="Zhang D.-C."/>
        </authorList>
    </citation>
    <scope>NUCLEOTIDE SEQUENCE [LARGE SCALE GENOMIC DNA]</scope>
    <source>
        <strain evidence="2 3">KN1116</strain>
    </source>
</reference>
<proteinExistence type="predicted"/>
<dbReference type="Proteomes" id="UP000818266">
    <property type="component" value="Unassembled WGS sequence"/>
</dbReference>
<comment type="caution">
    <text evidence="2">The sequence shown here is derived from an EMBL/GenBank/DDBJ whole genome shotgun (WGS) entry which is preliminary data.</text>
</comment>
<gene>
    <name evidence="2" type="ORF">FK219_005910</name>
</gene>
<dbReference type="InterPro" id="IPR022062">
    <property type="entry name" value="DUF3618"/>
</dbReference>
<accession>A0A9E5JUQ5</accession>
<keyword evidence="1" id="KW-0472">Membrane</keyword>
<evidence type="ECO:0000313" key="3">
    <source>
        <dbReference type="Proteomes" id="UP000818266"/>
    </source>
</evidence>
<dbReference type="RefSeq" id="WP_152583366.1">
    <property type="nucleotide sequence ID" value="NZ_JAVJPO010000013.1"/>
</dbReference>
<dbReference type="AlphaFoldDB" id="A0A9E5JUQ5"/>
<keyword evidence="1" id="KW-0812">Transmembrane</keyword>
<evidence type="ECO:0000313" key="2">
    <source>
        <dbReference type="EMBL" id="NHF62773.1"/>
    </source>
</evidence>